<sequence>MAKRPLGPGPGAYKLPPTVGYINHDPSRYRNPMYSLGAAMGYRMATLGPGPAYRIERVTKEGLMSSPAWSFGARLATRSSLRTPGPGAHAPERCPNGPRAPQYSLGTRPDLGQRRIGPAPNAYAIRMGPDTPAYTMAARLGAGAPTRSPGPAVYFQKDVDVYRTRPPCYSLGARLVGAGKPTRSPGPATYPPNLYNTKKNPYAFSFGTKHNEYSPPMIIKEDTMDCL</sequence>
<reference evidence="2" key="1">
    <citation type="submission" date="2021-04" db="EMBL/GenBank/DDBJ databases">
        <authorList>
            <person name="Tunstrom K."/>
        </authorList>
    </citation>
    <scope>NUCLEOTIDE SEQUENCE</scope>
</reference>
<accession>A0A8S3X7A3</accession>
<proteinExistence type="predicted"/>
<dbReference type="InterPro" id="IPR051291">
    <property type="entry name" value="CIMAP"/>
</dbReference>
<dbReference type="GO" id="GO:0005856">
    <property type="term" value="C:cytoskeleton"/>
    <property type="evidence" value="ECO:0007669"/>
    <property type="project" value="TreeGrafter"/>
</dbReference>
<feature type="region of interest" description="Disordered" evidence="1">
    <location>
        <begin position="79"/>
        <end position="115"/>
    </location>
</feature>
<dbReference type="OrthoDB" id="429991at2759"/>
<dbReference type="PANTHER" id="PTHR21580">
    <property type="entry name" value="SHIPPO-1-RELATED"/>
    <property type="match status" value="1"/>
</dbReference>
<dbReference type="EMBL" id="CAJQZP010000984">
    <property type="protein sequence ID" value="CAG5006776.1"/>
    <property type="molecule type" value="Genomic_DNA"/>
</dbReference>
<evidence type="ECO:0000313" key="3">
    <source>
        <dbReference type="Proteomes" id="UP000691718"/>
    </source>
</evidence>
<dbReference type="Proteomes" id="UP000691718">
    <property type="component" value="Unassembled WGS sequence"/>
</dbReference>
<dbReference type="AlphaFoldDB" id="A0A8S3X7A3"/>
<name>A0A8S3X7A3_PARAO</name>
<dbReference type="PANTHER" id="PTHR21580:SF28">
    <property type="entry name" value="BOREALIN N-TERMINAL DOMAIN-CONTAINING PROTEIN-RELATED"/>
    <property type="match status" value="1"/>
</dbReference>
<comment type="caution">
    <text evidence="2">The sequence shown here is derived from an EMBL/GenBank/DDBJ whole genome shotgun (WGS) entry which is preliminary data.</text>
</comment>
<organism evidence="2 3">
    <name type="scientific">Parnassius apollo</name>
    <name type="common">Apollo butterfly</name>
    <name type="synonym">Papilio apollo</name>
    <dbReference type="NCBI Taxonomy" id="110799"/>
    <lineage>
        <taxon>Eukaryota</taxon>
        <taxon>Metazoa</taxon>
        <taxon>Ecdysozoa</taxon>
        <taxon>Arthropoda</taxon>
        <taxon>Hexapoda</taxon>
        <taxon>Insecta</taxon>
        <taxon>Pterygota</taxon>
        <taxon>Neoptera</taxon>
        <taxon>Endopterygota</taxon>
        <taxon>Lepidoptera</taxon>
        <taxon>Glossata</taxon>
        <taxon>Ditrysia</taxon>
        <taxon>Papilionoidea</taxon>
        <taxon>Papilionidae</taxon>
        <taxon>Parnassiinae</taxon>
        <taxon>Parnassini</taxon>
        <taxon>Parnassius</taxon>
        <taxon>Parnassius</taxon>
    </lineage>
</organism>
<evidence type="ECO:0000256" key="1">
    <source>
        <dbReference type="SAM" id="MobiDB-lite"/>
    </source>
</evidence>
<gene>
    <name evidence="2" type="ORF">PAPOLLO_LOCUS14809</name>
</gene>
<keyword evidence="3" id="KW-1185">Reference proteome</keyword>
<evidence type="ECO:0000313" key="2">
    <source>
        <dbReference type="EMBL" id="CAG5006776.1"/>
    </source>
</evidence>
<protein>
    <submittedName>
        <fullName evidence="2">(apollo) hypothetical protein</fullName>
    </submittedName>
</protein>
<dbReference type="Pfam" id="PF07004">
    <property type="entry name" value="SHIPPO-rpt"/>
    <property type="match status" value="5"/>
</dbReference>
<dbReference type="InterPro" id="IPR010736">
    <property type="entry name" value="SHIPPO-rpt"/>
</dbReference>